<dbReference type="RefSeq" id="WP_153215219.1">
    <property type="nucleotide sequence ID" value="NZ_WIBF01000003.1"/>
</dbReference>
<keyword evidence="2" id="KW-1185">Reference proteome</keyword>
<dbReference type="Gene3D" id="3.40.50.300">
    <property type="entry name" value="P-loop containing nucleotide triphosphate hydrolases"/>
    <property type="match status" value="1"/>
</dbReference>
<dbReference type="EMBL" id="WIBF01000003">
    <property type="protein sequence ID" value="MQQ08275.1"/>
    <property type="molecule type" value="Genomic_DNA"/>
</dbReference>
<comment type="caution">
    <text evidence="1">The sequence shown here is derived from an EMBL/GenBank/DDBJ whole genome shotgun (WGS) entry which is preliminary data.</text>
</comment>
<dbReference type="GO" id="GO:0008146">
    <property type="term" value="F:sulfotransferase activity"/>
    <property type="evidence" value="ECO:0007669"/>
    <property type="project" value="InterPro"/>
</dbReference>
<dbReference type="SUPFAM" id="SSF52540">
    <property type="entry name" value="P-loop containing nucleoside triphosphate hydrolases"/>
    <property type="match status" value="1"/>
</dbReference>
<name>A0A843YF23_9RHOB</name>
<dbReference type="InterPro" id="IPR027417">
    <property type="entry name" value="P-loop_NTPase"/>
</dbReference>
<sequence>MPADFDYFVIFAEMRTGSNFLESNLNSIEGVTSFGEAFNPHFIGYPNSDDVLGVTLDARENDPMEIISRIKAHQGFGGFRYFHEHDPRVLEPVLDDARCAKIILTRNPLDSYISLKIAKETGQWKLTNVKQRKDALVDFDMAEFTKHLDRLQGFQLRLQEGLQRRGQTPFYVAYEDLQSVGVLNGLAHWLGLPNGIDGLDDKLKRQNPSPALSKVSNPEEMIQALATIDTFNLSRTPCFEPRRGPNVRSYLAAPTCPLLFMPMPGAPRAEVCKWMAALDGAPQPLLEIGGQKDLRQWMNAHPGHRRFTVLRHPLARAHAAFVEVVVHGQSQLSKKLRQSLRQQGHEVQPNLIQKDRENHAAVFSGFLDFLKQNLNGQTSVRVDARWASQSQILSGFEEFCAPDLVLREEDLAEDLPHLARKVTQNSAPTLQFTGEETLRLADIYTRALEDKARAAYRRDYMMFGFRDWVAPNG</sequence>
<dbReference type="Pfam" id="PF03567">
    <property type="entry name" value="Sulfotransfer_2"/>
    <property type="match status" value="1"/>
</dbReference>
<gene>
    <name evidence="1" type="ORF">GFB49_07410</name>
</gene>
<evidence type="ECO:0000313" key="1">
    <source>
        <dbReference type="EMBL" id="MQQ08275.1"/>
    </source>
</evidence>
<proteinExistence type="predicted"/>
<dbReference type="GO" id="GO:0016020">
    <property type="term" value="C:membrane"/>
    <property type="evidence" value="ECO:0007669"/>
    <property type="project" value="InterPro"/>
</dbReference>
<dbReference type="AlphaFoldDB" id="A0A843YF23"/>
<evidence type="ECO:0000313" key="2">
    <source>
        <dbReference type="Proteomes" id="UP000444174"/>
    </source>
</evidence>
<organism evidence="1 2">
    <name type="scientific">Tritonibacter litoralis</name>
    <dbReference type="NCBI Taxonomy" id="2662264"/>
    <lineage>
        <taxon>Bacteria</taxon>
        <taxon>Pseudomonadati</taxon>
        <taxon>Pseudomonadota</taxon>
        <taxon>Alphaproteobacteria</taxon>
        <taxon>Rhodobacterales</taxon>
        <taxon>Paracoccaceae</taxon>
        <taxon>Tritonibacter</taxon>
    </lineage>
</organism>
<dbReference type="Proteomes" id="UP000444174">
    <property type="component" value="Unassembled WGS sequence"/>
</dbReference>
<dbReference type="InterPro" id="IPR005331">
    <property type="entry name" value="Sulfotransferase"/>
</dbReference>
<accession>A0A843YF23</accession>
<reference evidence="1 2" key="1">
    <citation type="submission" date="2019-10" db="EMBL/GenBank/DDBJ databases">
        <title>Epibacterium sp. nov., isolated from seawater.</title>
        <authorList>
            <person name="Zhang X."/>
            <person name="Li N."/>
        </authorList>
    </citation>
    <scope>NUCLEOTIDE SEQUENCE [LARGE SCALE GENOMIC DNA]</scope>
    <source>
        <strain evidence="1 2">SM1979</strain>
    </source>
</reference>
<protein>
    <submittedName>
        <fullName evidence="1">Nodulation protein NodH</fullName>
    </submittedName>
</protein>